<sequence length="92" mass="9969">MHKLQEHAGDFSAAVCGVIQDANPVDQRDLGIRAETVPAGGLLRNTMTNDDLGSRFLKFPRMDDDVGSIWVDATGRSVAQSTRTSRVALGRK</sequence>
<dbReference type="AlphaFoldDB" id="A0A7D5YKE0"/>
<proteinExistence type="predicted"/>
<evidence type="ECO:0000313" key="1">
    <source>
        <dbReference type="EMBL" id="QLI63480.1"/>
    </source>
</evidence>
<dbReference type="GeneID" id="90967465"/>
<protein>
    <submittedName>
        <fullName evidence="1">Uncharacterized protein</fullName>
    </submittedName>
</protein>
<dbReference type="Proteomes" id="UP000510686">
    <property type="component" value="Chromosome 1"/>
</dbReference>
<name>A0A7D5YKE0_9HYPO</name>
<reference evidence="1 2" key="1">
    <citation type="submission" date="2020-07" db="EMBL/GenBank/DDBJ databases">
        <title>Telomere length de novo assembly of all 7 chromosomes of the fungus, Metarhizium brunneum, using a novel assembly pipeline.</title>
        <authorList>
            <person name="Saud z."/>
            <person name="Kortsinoglou A."/>
            <person name="Kouvelis V.N."/>
            <person name="Butt T.M."/>
        </authorList>
    </citation>
    <scope>NUCLEOTIDE SEQUENCE [LARGE SCALE GENOMIC DNA]</scope>
    <source>
        <strain evidence="1 2">4556</strain>
    </source>
</reference>
<dbReference type="KEGG" id="mbrn:90967465"/>
<evidence type="ECO:0000313" key="2">
    <source>
        <dbReference type="Proteomes" id="UP000510686"/>
    </source>
</evidence>
<accession>A0A7D5YKE0</accession>
<keyword evidence="2" id="KW-1185">Reference proteome</keyword>
<dbReference type="EMBL" id="CP058932">
    <property type="protein sequence ID" value="QLI63480.1"/>
    <property type="molecule type" value="Genomic_DNA"/>
</dbReference>
<gene>
    <name evidence="1" type="ORF">G6M90_00g015990</name>
</gene>
<organism evidence="1 2">
    <name type="scientific">Metarhizium brunneum</name>
    <dbReference type="NCBI Taxonomy" id="500148"/>
    <lineage>
        <taxon>Eukaryota</taxon>
        <taxon>Fungi</taxon>
        <taxon>Dikarya</taxon>
        <taxon>Ascomycota</taxon>
        <taxon>Pezizomycotina</taxon>
        <taxon>Sordariomycetes</taxon>
        <taxon>Hypocreomycetidae</taxon>
        <taxon>Hypocreales</taxon>
        <taxon>Clavicipitaceae</taxon>
        <taxon>Metarhizium</taxon>
    </lineage>
</organism>
<dbReference type="RefSeq" id="XP_065985580.1">
    <property type="nucleotide sequence ID" value="XM_066129781.1"/>
</dbReference>